<gene>
    <name evidence="9" type="primary">LOC111105936</name>
</gene>
<dbReference type="InterPro" id="IPR039361">
    <property type="entry name" value="Cyclin"/>
</dbReference>
<evidence type="ECO:0000256" key="3">
    <source>
        <dbReference type="ARBA" id="ARBA00023127"/>
    </source>
</evidence>
<dbReference type="SMART" id="SM00385">
    <property type="entry name" value="CYCLIN"/>
    <property type="match status" value="2"/>
</dbReference>
<feature type="domain" description="Cyclin C-terminal" evidence="7">
    <location>
        <begin position="254"/>
        <end position="371"/>
    </location>
</feature>
<dbReference type="PIRSF" id="PIRSF001771">
    <property type="entry name" value="Cyclin_A_B_D_E"/>
    <property type="match status" value="1"/>
</dbReference>
<evidence type="ECO:0000313" key="8">
    <source>
        <dbReference type="Proteomes" id="UP000694844"/>
    </source>
</evidence>
<evidence type="ECO:0000313" key="9">
    <source>
        <dbReference type="RefSeq" id="XP_022296144.1"/>
    </source>
</evidence>
<dbReference type="InterPro" id="IPR046965">
    <property type="entry name" value="Cyclin_A/B-like"/>
</dbReference>
<feature type="domain" description="Cyclin-like" evidence="6">
    <location>
        <begin position="258"/>
        <end position="340"/>
    </location>
</feature>
<dbReference type="GO" id="GO:0016538">
    <property type="term" value="F:cyclin-dependent protein serine/threonine kinase regulator activity"/>
    <property type="evidence" value="ECO:0007669"/>
    <property type="project" value="InterPro"/>
</dbReference>
<dbReference type="Pfam" id="PF02984">
    <property type="entry name" value="Cyclin_C"/>
    <property type="match status" value="1"/>
</dbReference>
<dbReference type="PANTHER" id="PTHR10177">
    <property type="entry name" value="CYCLINS"/>
    <property type="match status" value="1"/>
</dbReference>
<evidence type="ECO:0000256" key="2">
    <source>
        <dbReference type="ARBA" id="ARBA00022776"/>
    </source>
</evidence>
<dbReference type="KEGG" id="cvn:111105936"/>
<reference evidence="9" key="1">
    <citation type="submission" date="2025-08" db="UniProtKB">
        <authorList>
            <consortium name="RefSeq"/>
        </authorList>
    </citation>
    <scope>IDENTIFICATION</scope>
    <source>
        <tissue evidence="9">Whole sample</tissue>
    </source>
</reference>
<proteinExistence type="inferred from homology"/>
<evidence type="ECO:0000256" key="5">
    <source>
        <dbReference type="RuleBase" id="RU000383"/>
    </source>
</evidence>
<evidence type="ECO:0000256" key="4">
    <source>
        <dbReference type="ARBA" id="ARBA00023306"/>
    </source>
</evidence>
<keyword evidence="4" id="KW-0131">Cell cycle</keyword>
<feature type="domain" description="Cyclin-like" evidence="6">
    <location>
        <begin position="161"/>
        <end position="245"/>
    </location>
</feature>
<dbReference type="GeneID" id="111105936"/>
<dbReference type="OrthoDB" id="6272950at2759"/>
<dbReference type="AlphaFoldDB" id="A0A8B8B0L8"/>
<dbReference type="InterPro" id="IPR036915">
    <property type="entry name" value="Cyclin-like_sf"/>
</dbReference>
<dbReference type="SMART" id="SM01332">
    <property type="entry name" value="Cyclin_C"/>
    <property type="match status" value="1"/>
</dbReference>
<keyword evidence="3 5" id="KW-0195">Cyclin</keyword>
<dbReference type="FunFam" id="1.10.472.10:FF:000001">
    <property type="entry name" value="G2/mitotic-specific cyclin"/>
    <property type="match status" value="1"/>
</dbReference>
<dbReference type="Gene3D" id="1.10.472.10">
    <property type="entry name" value="Cyclin-like"/>
    <property type="match status" value="2"/>
</dbReference>
<dbReference type="GO" id="GO:0044772">
    <property type="term" value="P:mitotic cell cycle phase transition"/>
    <property type="evidence" value="ECO:0007669"/>
    <property type="project" value="InterPro"/>
</dbReference>
<dbReference type="Proteomes" id="UP000694844">
    <property type="component" value="Chromosome 8"/>
</dbReference>
<dbReference type="InterPro" id="IPR004367">
    <property type="entry name" value="Cyclin_C-dom"/>
</dbReference>
<dbReference type="Pfam" id="PF00134">
    <property type="entry name" value="Cyclin_N"/>
    <property type="match status" value="1"/>
</dbReference>
<evidence type="ECO:0000259" key="7">
    <source>
        <dbReference type="SMART" id="SM01332"/>
    </source>
</evidence>
<dbReference type="SUPFAM" id="SSF47954">
    <property type="entry name" value="Cyclin-like"/>
    <property type="match status" value="2"/>
</dbReference>
<keyword evidence="8" id="KW-1185">Reference proteome</keyword>
<evidence type="ECO:0000256" key="1">
    <source>
        <dbReference type="ARBA" id="ARBA00022618"/>
    </source>
</evidence>
<dbReference type="InterPro" id="IPR006671">
    <property type="entry name" value="Cyclin_N"/>
</dbReference>
<comment type="similarity">
    <text evidence="5">Belongs to the cyclin family.</text>
</comment>
<accession>A0A8B8B0L8</accession>
<protein>
    <submittedName>
        <fullName evidence="9">G2/mitotic-specific cyclin-B-like</fullName>
    </submittedName>
</protein>
<dbReference type="InterPro" id="IPR013763">
    <property type="entry name" value="Cyclin-like_dom"/>
</dbReference>
<dbReference type="GO" id="GO:0051301">
    <property type="term" value="P:cell division"/>
    <property type="evidence" value="ECO:0007669"/>
    <property type="project" value="UniProtKB-KW"/>
</dbReference>
<organism evidence="8 9">
    <name type="scientific">Crassostrea virginica</name>
    <name type="common">Eastern oyster</name>
    <dbReference type="NCBI Taxonomy" id="6565"/>
    <lineage>
        <taxon>Eukaryota</taxon>
        <taxon>Metazoa</taxon>
        <taxon>Spiralia</taxon>
        <taxon>Lophotrochozoa</taxon>
        <taxon>Mollusca</taxon>
        <taxon>Bivalvia</taxon>
        <taxon>Autobranchia</taxon>
        <taxon>Pteriomorphia</taxon>
        <taxon>Ostreida</taxon>
        <taxon>Ostreoidea</taxon>
        <taxon>Ostreidae</taxon>
        <taxon>Crassostrea</taxon>
    </lineage>
</organism>
<dbReference type="RefSeq" id="XP_022296144.1">
    <property type="nucleotide sequence ID" value="XM_022440436.1"/>
</dbReference>
<keyword evidence="2" id="KW-0498">Mitosis</keyword>
<name>A0A8B8B0L8_CRAVI</name>
<sequence length="389" mass="44412">MTDAKQKPKGLSMRPVNVEAKGQLSSFLGKLKIDSKKKLNPTVVCHATLRGPESAVHSSDQSTVKKVSVQSESVLELPPELPPKTKRSQSFSITDFDLNHEEKQMEIRDIEEELARDLFKTPTYARDIYSYLQTVEKKWQIPEDFLDSGEIKPKTRSILMDWFIQVQVYLELLDTTLHLAVMFVDRFLSIQQITASSLQLLGITCILIAAKYYERFPPQVADLVFLTDNTYKVNQVFTMERIVLRKFGFDLNSTDPVSTMEHFLQIANADRMTKEMAKYVLDLTITCHSFCSVRSTLIAAASVYTARRICVEDKAWTAGLEHFSAYTERDLIGCVKEMLRMLIQAPEAKLQAARKKHGASTFQRISHHIVLDLKPAKILQEEEEKKAEM</sequence>
<keyword evidence="1" id="KW-0132">Cell division</keyword>
<evidence type="ECO:0000259" key="6">
    <source>
        <dbReference type="SMART" id="SM00385"/>
    </source>
</evidence>